<dbReference type="GO" id="GO:0009231">
    <property type="term" value="P:riboflavin biosynthetic process"/>
    <property type="evidence" value="ECO:0007669"/>
    <property type="project" value="UniProtKB-UniPathway"/>
</dbReference>
<dbReference type="HAMAP" id="MF_00178">
    <property type="entry name" value="Lumazine_synth"/>
    <property type="match status" value="1"/>
</dbReference>
<dbReference type="PANTHER" id="PTHR21058:SF0">
    <property type="entry name" value="6,7-DIMETHYL-8-RIBITYLLUMAZINE SYNTHASE"/>
    <property type="match status" value="1"/>
</dbReference>
<dbReference type="SUPFAM" id="SSF52121">
    <property type="entry name" value="Lumazine synthase"/>
    <property type="match status" value="1"/>
</dbReference>
<dbReference type="AlphaFoldDB" id="A0A024FUW3"/>
<dbReference type="EC" id="2.5.1.78" evidence="3 7"/>
<dbReference type="GO" id="GO:0000906">
    <property type="term" value="F:6,7-dimethyl-8-ribityllumazine synthase activity"/>
    <property type="evidence" value="ECO:0007669"/>
    <property type="project" value="UniProtKB-EC"/>
</dbReference>
<dbReference type="InterPro" id="IPR002180">
    <property type="entry name" value="LS/RS"/>
</dbReference>
<reference evidence="8 9" key="1">
    <citation type="submission" date="2012-05" db="EMBL/GenBank/DDBJ databases">
        <title>Recombination and specialization in a pathogen metapopulation.</title>
        <authorList>
            <person name="Gardiner A."/>
            <person name="Kemen E."/>
            <person name="Schultz-Larsen T."/>
            <person name="MacLean D."/>
            <person name="Van Oosterhout C."/>
            <person name="Jones J.D.G."/>
        </authorList>
    </citation>
    <scope>NUCLEOTIDE SEQUENCE [LARGE SCALE GENOMIC DNA]</scope>
    <source>
        <strain evidence="8 9">Ac Nc2</strain>
    </source>
</reference>
<dbReference type="EMBL" id="CAIX01000239">
    <property type="protein sequence ID" value="CCI10429.1"/>
    <property type="molecule type" value="Genomic_DNA"/>
</dbReference>
<dbReference type="NCBIfam" id="TIGR00114">
    <property type="entry name" value="lumazine-synth"/>
    <property type="match status" value="1"/>
</dbReference>
<comment type="caution">
    <text evidence="8">The sequence shown here is derived from an EMBL/GenBank/DDBJ whole genome shotgun (WGS) entry which is preliminary data.</text>
</comment>
<comment type="similarity">
    <text evidence="2 7">Belongs to the DMRL synthase family.</text>
</comment>
<evidence type="ECO:0000256" key="3">
    <source>
        <dbReference type="ARBA" id="ARBA00012664"/>
    </source>
</evidence>
<comment type="pathway">
    <text evidence="1 7">Cofactor biosynthesis; riboflavin biosynthesis; riboflavin from 2-hydroxy-3-oxobutyl phosphate and 5-amino-6-(D-ribitylamino)uracil: step 1/2.</text>
</comment>
<dbReference type="CDD" id="cd09209">
    <property type="entry name" value="Lumazine_synthase-I"/>
    <property type="match status" value="1"/>
</dbReference>
<dbReference type="InterPro" id="IPR036467">
    <property type="entry name" value="LS/RS_sf"/>
</dbReference>
<proteinExistence type="inferred from homology"/>
<dbReference type="UniPathway" id="UPA00275">
    <property type="reaction ID" value="UER00404"/>
</dbReference>
<evidence type="ECO:0000256" key="5">
    <source>
        <dbReference type="ARBA" id="ARBA00022679"/>
    </source>
</evidence>
<dbReference type="Proteomes" id="UP000053237">
    <property type="component" value="Unassembled WGS sequence"/>
</dbReference>
<gene>
    <name evidence="8" type="ORF">BN9_098050</name>
</gene>
<organism evidence="8 9">
    <name type="scientific">Albugo candida</name>
    <dbReference type="NCBI Taxonomy" id="65357"/>
    <lineage>
        <taxon>Eukaryota</taxon>
        <taxon>Sar</taxon>
        <taxon>Stramenopiles</taxon>
        <taxon>Oomycota</taxon>
        <taxon>Peronosporomycetes</taxon>
        <taxon>Albuginales</taxon>
        <taxon>Albuginaceae</taxon>
        <taxon>Albugo</taxon>
    </lineage>
</organism>
<dbReference type="OrthoDB" id="2965at2759"/>
<name>A0A024FUW3_9STRA</name>
<dbReference type="InParanoid" id="A0A024FUW3"/>
<evidence type="ECO:0000313" key="8">
    <source>
        <dbReference type="EMBL" id="CCI10429.1"/>
    </source>
</evidence>
<comment type="catalytic activity">
    <reaction evidence="6 7">
        <text>(2S)-2-hydroxy-3-oxobutyl phosphate + 5-amino-6-(D-ribitylamino)uracil = 6,7-dimethyl-8-(1-D-ribityl)lumazine + phosphate + 2 H2O + H(+)</text>
        <dbReference type="Rhea" id="RHEA:26152"/>
        <dbReference type="ChEBI" id="CHEBI:15377"/>
        <dbReference type="ChEBI" id="CHEBI:15378"/>
        <dbReference type="ChEBI" id="CHEBI:15934"/>
        <dbReference type="ChEBI" id="CHEBI:43474"/>
        <dbReference type="ChEBI" id="CHEBI:58201"/>
        <dbReference type="ChEBI" id="CHEBI:58830"/>
        <dbReference type="EC" id="2.5.1.78"/>
    </reaction>
</comment>
<evidence type="ECO:0000313" key="9">
    <source>
        <dbReference type="Proteomes" id="UP000053237"/>
    </source>
</evidence>
<protein>
    <recommendedName>
        <fullName evidence="3 7">6,7-dimethyl-8-ribityllumazine synthase</fullName>
        <shortName evidence="7">DMRL synthase</shortName>
        <ecNumber evidence="3 7">2.5.1.78</ecNumber>
    </recommendedName>
</protein>
<comment type="function">
    <text evidence="7">Catalyzes the formation of 6,7-dimethyl-8-ribityllumazine by condensation of 5-amino-6-(D-ribitylamino)uracil with 3,4-dihydroxy-2-butanone 4-phosphate. This is the penultimate step in the biosynthesis of riboflavin.</text>
</comment>
<sequence>MATSSTASTATASTLAPPILSSPLKAPKDLRVAIVTTDWYDHIVDPLSDACRKELESNGVSAANIDLIKVPGAYELPFAASRLIETRRDSLHAVIVIGCMVKGVTMAYEFVSEAVAMGIMKLNVKTNTPVVLGLLTCPSEEEATRCAKKTGTCNGKACNHGTEWAHSAVELAHIRQKLAAKKCGDNCTCTNCTCDPCTCNKSS</sequence>
<keyword evidence="4 7" id="KW-0686">Riboflavin biosynthesis</keyword>
<keyword evidence="9" id="KW-1185">Reference proteome</keyword>
<dbReference type="InterPro" id="IPR034964">
    <property type="entry name" value="LS"/>
</dbReference>
<dbReference type="Gene3D" id="3.40.50.960">
    <property type="entry name" value="Lumazine/riboflavin synthase"/>
    <property type="match status" value="1"/>
</dbReference>
<dbReference type="STRING" id="65357.A0A024FUW3"/>
<keyword evidence="5 7" id="KW-0808">Transferase</keyword>
<evidence type="ECO:0000256" key="1">
    <source>
        <dbReference type="ARBA" id="ARBA00004917"/>
    </source>
</evidence>
<dbReference type="Pfam" id="PF00885">
    <property type="entry name" value="DMRL_synthase"/>
    <property type="match status" value="1"/>
</dbReference>
<accession>A0A024FUW3</accession>
<evidence type="ECO:0000256" key="4">
    <source>
        <dbReference type="ARBA" id="ARBA00022619"/>
    </source>
</evidence>
<evidence type="ECO:0000256" key="2">
    <source>
        <dbReference type="ARBA" id="ARBA00007424"/>
    </source>
</evidence>
<evidence type="ECO:0000256" key="6">
    <source>
        <dbReference type="ARBA" id="ARBA00048785"/>
    </source>
</evidence>
<dbReference type="PANTHER" id="PTHR21058">
    <property type="entry name" value="6,7-DIMETHYL-8-RIBITYLLUMAZINE SYNTHASE DMRL SYNTHASE LUMAZINE SYNTHASE"/>
    <property type="match status" value="1"/>
</dbReference>
<evidence type="ECO:0000256" key="7">
    <source>
        <dbReference type="RuleBase" id="RU003795"/>
    </source>
</evidence>
<dbReference type="GO" id="GO:0009349">
    <property type="term" value="C:riboflavin synthase complex"/>
    <property type="evidence" value="ECO:0007669"/>
    <property type="project" value="UniProtKB-UniRule"/>
</dbReference>